<gene>
    <name evidence="1" type="ORF">DYBT9623_05532</name>
</gene>
<evidence type="ECO:0000313" key="1">
    <source>
        <dbReference type="EMBL" id="CAG5074989.1"/>
    </source>
</evidence>
<protein>
    <submittedName>
        <fullName evidence="1">Uncharacterized protein</fullName>
    </submittedName>
</protein>
<organism evidence="1 2">
    <name type="scientific">Dyadobacter linearis</name>
    <dbReference type="NCBI Taxonomy" id="2823330"/>
    <lineage>
        <taxon>Bacteria</taxon>
        <taxon>Pseudomonadati</taxon>
        <taxon>Bacteroidota</taxon>
        <taxon>Cytophagia</taxon>
        <taxon>Cytophagales</taxon>
        <taxon>Spirosomataceae</taxon>
        <taxon>Dyadobacter</taxon>
    </lineage>
</organism>
<name>A0ABM8UZ20_9BACT</name>
<proteinExistence type="predicted"/>
<evidence type="ECO:0000313" key="2">
    <source>
        <dbReference type="Proteomes" id="UP000679725"/>
    </source>
</evidence>
<accession>A0ABM8UZ20</accession>
<dbReference type="EMBL" id="CAJRAU010000016">
    <property type="protein sequence ID" value="CAG5074989.1"/>
    <property type="molecule type" value="Genomic_DNA"/>
</dbReference>
<reference evidence="1 2" key="1">
    <citation type="submission" date="2021-04" db="EMBL/GenBank/DDBJ databases">
        <authorList>
            <person name="Rodrigo-Torres L."/>
            <person name="Arahal R. D."/>
            <person name="Lucena T."/>
        </authorList>
    </citation>
    <scope>NUCLEOTIDE SEQUENCE [LARGE SCALE GENOMIC DNA]</scope>
    <source>
        <strain evidence="1 2">CECT 9623</strain>
    </source>
</reference>
<sequence length="323" mass="37054">MMNDDAIVDRLEQDLGQITRIKVGGKVFSFGNQDVIVFKIDAPPYICIIKDYDFSKVREAVSDNEKWNTVLSELHMIILNRSFELIREDFIKITGTVEFYELNCRKNFRTPTSYKNSKIDPDILDKIGVQTFVYRLGGHCVTIKSITDMGINPFINMELSIGVLLRSCVLDCLYIMAWCNDQTLISAIASESFIRPLGKDVPDQVKSHFKNIADFFNTDDLDAIKAMKISNILKILEGKPNIQWYENLYSIYSKYDHFSLIPNIAPKSSVEKLELVLLATHMIKHSLCSLLTMKNDDHQDKFQEILGVKNKTEDGNNYSFAYE</sequence>
<dbReference type="Proteomes" id="UP000679725">
    <property type="component" value="Unassembled WGS sequence"/>
</dbReference>
<comment type="caution">
    <text evidence="1">The sequence shown here is derived from an EMBL/GenBank/DDBJ whole genome shotgun (WGS) entry which is preliminary data.</text>
</comment>
<keyword evidence="2" id="KW-1185">Reference proteome</keyword>
<dbReference type="RefSeq" id="WP_215236750.1">
    <property type="nucleotide sequence ID" value="NZ_CAJRAU010000016.1"/>
</dbReference>